<dbReference type="CDD" id="cd01647">
    <property type="entry name" value="RT_LTR"/>
    <property type="match status" value="1"/>
</dbReference>
<protein>
    <submittedName>
        <fullName evidence="1">Retrovirus-related Pol polyprotein from transposon</fullName>
    </submittedName>
</protein>
<dbReference type="Proteomes" id="UP001289374">
    <property type="component" value="Unassembled WGS sequence"/>
</dbReference>
<dbReference type="Gene3D" id="3.30.70.270">
    <property type="match status" value="2"/>
</dbReference>
<keyword evidence="2" id="KW-1185">Reference proteome</keyword>
<reference evidence="1" key="1">
    <citation type="submission" date="2020-06" db="EMBL/GenBank/DDBJ databases">
        <authorList>
            <person name="Li T."/>
            <person name="Hu X."/>
            <person name="Zhang T."/>
            <person name="Song X."/>
            <person name="Zhang H."/>
            <person name="Dai N."/>
            <person name="Sheng W."/>
            <person name="Hou X."/>
            <person name="Wei L."/>
        </authorList>
    </citation>
    <scope>NUCLEOTIDE SEQUENCE</scope>
    <source>
        <strain evidence="1">K16</strain>
        <tissue evidence="1">Leaf</tissue>
    </source>
</reference>
<organism evidence="1 2">
    <name type="scientific">Sesamum angolense</name>
    <dbReference type="NCBI Taxonomy" id="2727404"/>
    <lineage>
        <taxon>Eukaryota</taxon>
        <taxon>Viridiplantae</taxon>
        <taxon>Streptophyta</taxon>
        <taxon>Embryophyta</taxon>
        <taxon>Tracheophyta</taxon>
        <taxon>Spermatophyta</taxon>
        <taxon>Magnoliopsida</taxon>
        <taxon>eudicotyledons</taxon>
        <taxon>Gunneridae</taxon>
        <taxon>Pentapetalae</taxon>
        <taxon>asterids</taxon>
        <taxon>lamiids</taxon>
        <taxon>Lamiales</taxon>
        <taxon>Pedaliaceae</taxon>
        <taxon>Sesamum</taxon>
    </lineage>
</organism>
<sequence length="202" mass="22732">MNAICGNVSSRTLRVKGMVNGKEIHIFVDSGNTHSFLDEKVVKALEIKTELTTPMAIRMREEDISKTSFITHSGDYEFLVMPFGLYNAPSTFQVLMNQHLRRVLELLRIHKLYAKKSKCSFAQQQVEYLGHAISFEGVATDPQKGYGLISKALTTLLKKHGFSWNEEAEIAFSKLELMCTDHVLVLLDFIKSSVVETDACGK</sequence>
<dbReference type="PANTHER" id="PTHR24559:SF450">
    <property type="entry name" value="RNA-DIRECTED DNA POLYMERASE HOMOLOG"/>
    <property type="match status" value="1"/>
</dbReference>
<dbReference type="PANTHER" id="PTHR24559">
    <property type="entry name" value="TRANSPOSON TY3-I GAG-POL POLYPROTEIN"/>
    <property type="match status" value="1"/>
</dbReference>
<dbReference type="EMBL" id="JACGWL010000006">
    <property type="protein sequence ID" value="KAK4400563.1"/>
    <property type="molecule type" value="Genomic_DNA"/>
</dbReference>
<evidence type="ECO:0000313" key="2">
    <source>
        <dbReference type="Proteomes" id="UP001289374"/>
    </source>
</evidence>
<dbReference type="InterPro" id="IPR053134">
    <property type="entry name" value="RNA-dir_DNA_polymerase"/>
</dbReference>
<name>A0AAE2BWS2_9LAMI</name>
<comment type="caution">
    <text evidence="1">The sequence shown here is derived from an EMBL/GenBank/DDBJ whole genome shotgun (WGS) entry which is preliminary data.</text>
</comment>
<dbReference type="SUPFAM" id="SSF56672">
    <property type="entry name" value="DNA/RNA polymerases"/>
    <property type="match status" value="1"/>
</dbReference>
<dbReference type="InterPro" id="IPR043502">
    <property type="entry name" value="DNA/RNA_pol_sf"/>
</dbReference>
<dbReference type="Gene3D" id="3.10.10.10">
    <property type="entry name" value="HIV Type 1 Reverse Transcriptase, subunit A, domain 1"/>
    <property type="match status" value="1"/>
</dbReference>
<gene>
    <name evidence="1" type="ORF">Sango_1162400</name>
</gene>
<evidence type="ECO:0000313" key="1">
    <source>
        <dbReference type="EMBL" id="KAK4400563.1"/>
    </source>
</evidence>
<accession>A0AAE2BWS2</accession>
<dbReference type="AlphaFoldDB" id="A0AAE2BWS2"/>
<dbReference type="Pfam" id="PF13650">
    <property type="entry name" value="Asp_protease_2"/>
    <property type="match status" value="1"/>
</dbReference>
<proteinExistence type="predicted"/>
<dbReference type="InterPro" id="IPR043128">
    <property type="entry name" value="Rev_trsase/Diguanyl_cyclase"/>
</dbReference>
<reference evidence="1" key="2">
    <citation type="journal article" date="2024" name="Plant">
        <title>Genomic evolution and insights into agronomic trait innovations of Sesamum species.</title>
        <authorList>
            <person name="Miao H."/>
            <person name="Wang L."/>
            <person name="Qu L."/>
            <person name="Liu H."/>
            <person name="Sun Y."/>
            <person name="Le M."/>
            <person name="Wang Q."/>
            <person name="Wei S."/>
            <person name="Zheng Y."/>
            <person name="Lin W."/>
            <person name="Duan Y."/>
            <person name="Cao H."/>
            <person name="Xiong S."/>
            <person name="Wang X."/>
            <person name="Wei L."/>
            <person name="Li C."/>
            <person name="Ma Q."/>
            <person name="Ju M."/>
            <person name="Zhao R."/>
            <person name="Li G."/>
            <person name="Mu C."/>
            <person name="Tian Q."/>
            <person name="Mei H."/>
            <person name="Zhang T."/>
            <person name="Gao T."/>
            <person name="Zhang H."/>
        </authorList>
    </citation>
    <scope>NUCLEOTIDE SEQUENCE</scope>
    <source>
        <strain evidence="1">K16</strain>
    </source>
</reference>